<dbReference type="AlphaFoldDB" id="A0A0F9DYN1"/>
<proteinExistence type="predicted"/>
<keyword evidence="1" id="KW-0812">Transmembrane</keyword>
<evidence type="ECO:0000313" key="2">
    <source>
        <dbReference type="EMBL" id="KKL66948.1"/>
    </source>
</evidence>
<keyword evidence="1" id="KW-0472">Membrane</keyword>
<sequence>MFAVGCEGWRVFHDGVRVDIGFWTLPYELETATSTFYDGVISEKWSCLQEPEPTATPVPTEVPGDCNIDGDGICPGDDDDPEEHPATGGEIDAGLAVVTALSGLALAGIGGSILFMKRRASR</sequence>
<dbReference type="EMBL" id="LAZR01027039">
    <property type="protein sequence ID" value="KKL66948.1"/>
    <property type="molecule type" value="Genomic_DNA"/>
</dbReference>
<gene>
    <name evidence="2" type="ORF">LCGC14_2139890</name>
</gene>
<feature type="transmembrane region" description="Helical" evidence="1">
    <location>
        <begin position="93"/>
        <end position="116"/>
    </location>
</feature>
<protein>
    <submittedName>
        <fullName evidence="2">Uncharacterized protein</fullName>
    </submittedName>
</protein>
<name>A0A0F9DYN1_9ZZZZ</name>
<comment type="caution">
    <text evidence="2">The sequence shown here is derived from an EMBL/GenBank/DDBJ whole genome shotgun (WGS) entry which is preliminary data.</text>
</comment>
<evidence type="ECO:0000256" key="1">
    <source>
        <dbReference type="SAM" id="Phobius"/>
    </source>
</evidence>
<organism evidence="2">
    <name type="scientific">marine sediment metagenome</name>
    <dbReference type="NCBI Taxonomy" id="412755"/>
    <lineage>
        <taxon>unclassified sequences</taxon>
        <taxon>metagenomes</taxon>
        <taxon>ecological metagenomes</taxon>
    </lineage>
</organism>
<accession>A0A0F9DYN1</accession>
<reference evidence="2" key="1">
    <citation type="journal article" date="2015" name="Nature">
        <title>Complex archaea that bridge the gap between prokaryotes and eukaryotes.</title>
        <authorList>
            <person name="Spang A."/>
            <person name="Saw J.H."/>
            <person name="Jorgensen S.L."/>
            <person name="Zaremba-Niedzwiedzka K."/>
            <person name="Martijn J."/>
            <person name="Lind A.E."/>
            <person name="van Eijk R."/>
            <person name="Schleper C."/>
            <person name="Guy L."/>
            <person name="Ettema T.J."/>
        </authorList>
    </citation>
    <scope>NUCLEOTIDE SEQUENCE</scope>
</reference>
<keyword evidence="1" id="KW-1133">Transmembrane helix</keyword>